<dbReference type="Proteomes" id="UP001202827">
    <property type="component" value="Unassembled WGS sequence"/>
</dbReference>
<dbReference type="PANTHER" id="PTHR22911">
    <property type="entry name" value="ACYL-MALONYL CONDENSING ENZYME-RELATED"/>
    <property type="match status" value="1"/>
</dbReference>
<evidence type="ECO:0000313" key="8">
    <source>
        <dbReference type="EMBL" id="MCK8778659.1"/>
    </source>
</evidence>
<dbReference type="EMBL" id="JALPRY010000001">
    <property type="protein sequence ID" value="MCK8778659.1"/>
    <property type="molecule type" value="Genomic_DNA"/>
</dbReference>
<dbReference type="InterPro" id="IPR000620">
    <property type="entry name" value="EamA_dom"/>
</dbReference>
<feature type="domain" description="EamA" evidence="7">
    <location>
        <begin position="8"/>
        <end position="140"/>
    </location>
</feature>
<name>A0ABT0ILE9_9HYPH</name>
<evidence type="ECO:0000313" key="9">
    <source>
        <dbReference type="Proteomes" id="UP001202827"/>
    </source>
</evidence>
<evidence type="ECO:0000259" key="7">
    <source>
        <dbReference type="Pfam" id="PF00892"/>
    </source>
</evidence>
<gene>
    <name evidence="8" type="ORF">M0654_01565</name>
</gene>
<evidence type="ECO:0000256" key="5">
    <source>
        <dbReference type="ARBA" id="ARBA00023136"/>
    </source>
</evidence>
<sequence>MQWSENSRGALFMALAMASFTCNDALTKSVTSELTTAQIMSVRGVLTVAIVYGVARYSGVRLSLGSMLQPLVLLRTGAEIGATLTFLYALAHIEFAALSSIMQSLPLVVTLGAALFLGEPVGWRRWAAISVGLVGVLLIIRPGPEGFSSAALVGIAAMLFTASRDLITRRIKANIPTLTVTLFTCLANTVIGTLLIVPMGGWQPMSLTAFSHLALASVLVFAGYQSIVKAMREGEISFVAQFRYTSLIWALLIGMFIFGEHPNSYMLMGAAIVICSGLYTLYRERKRRIDLADKASAAPPA</sequence>
<dbReference type="RefSeq" id="WP_248681530.1">
    <property type="nucleotide sequence ID" value="NZ_JALPRY010000001.1"/>
</dbReference>
<keyword evidence="3 6" id="KW-0812">Transmembrane</keyword>
<keyword evidence="4 6" id="KW-1133">Transmembrane helix</keyword>
<evidence type="ECO:0000256" key="3">
    <source>
        <dbReference type="ARBA" id="ARBA00022692"/>
    </source>
</evidence>
<protein>
    <submittedName>
        <fullName evidence="8">DMT family transporter</fullName>
    </submittedName>
</protein>
<evidence type="ECO:0000256" key="2">
    <source>
        <dbReference type="ARBA" id="ARBA00009853"/>
    </source>
</evidence>
<feature type="transmembrane region" description="Helical" evidence="6">
    <location>
        <begin position="146"/>
        <end position="163"/>
    </location>
</feature>
<reference evidence="8 9" key="1">
    <citation type="submission" date="2022-04" db="EMBL/GenBank/DDBJ databases">
        <title>Rhizobium coralii sp. nov., isolated from coral Turbinaria peltata.</title>
        <authorList>
            <person name="Sun H."/>
        </authorList>
    </citation>
    <scope>NUCLEOTIDE SEQUENCE [LARGE SCALE GENOMIC DNA]</scope>
    <source>
        <strain evidence="8 9">NTR19</strain>
    </source>
</reference>
<accession>A0ABT0ILE9</accession>
<proteinExistence type="inferred from homology"/>
<feature type="transmembrane region" description="Helical" evidence="6">
    <location>
        <begin position="205"/>
        <end position="224"/>
    </location>
</feature>
<feature type="transmembrane region" description="Helical" evidence="6">
    <location>
        <begin position="264"/>
        <end position="282"/>
    </location>
</feature>
<feature type="transmembrane region" description="Helical" evidence="6">
    <location>
        <begin position="67"/>
        <end position="89"/>
    </location>
</feature>
<keyword evidence="5 6" id="KW-0472">Membrane</keyword>
<feature type="domain" description="EamA" evidence="7">
    <location>
        <begin position="150"/>
        <end position="276"/>
    </location>
</feature>
<comment type="caution">
    <text evidence="8">The sequence shown here is derived from an EMBL/GenBank/DDBJ whole genome shotgun (WGS) entry which is preliminary data.</text>
</comment>
<evidence type="ECO:0000256" key="1">
    <source>
        <dbReference type="ARBA" id="ARBA00004141"/>
    </source>
</evidence>
<comment type="similarity">
    <text evidence="2">Belongs to the drug/metabolite transporter (DMT) superfamily. 10 TMS drug/metabolite exporter (DME) (TC 2.A.7.3) family.</text>
</comment>
<feature type="transmembrane region" description="Helical" evidence="6">
    <location>
        <begin position="123"/>
        <end position="140"/>
    </location>
</feature>
<dbReference type="SUPFAM" id="SSF103481">
    <property type="entry name" value="Multidrug resistance efflux transporter EmrE"/>
    <property type="match status" value="2"/>
</dbReference>
<dbReference type="Pfam" id="PF00892">
    <property type="entry name" value="EamA"/>
    <property type="match status" value="2"/>
</dbReference>
<keyword evidence="9" id="KW-1185">Reference proteome</keyword>
<evidence type="ECO:0000256" key="6">
    <source>
        <dbReference type="SAM" id="Phobius"/>
    </source>
</evidence>
<organism evidence="8 9">
    <name type="scientific">Neorhizobium turbinariae</name>
    <dbReference type="NCBI Taxonomy" id="2937795"/>
    <lineage>
        <taxon>Bacteria</taxon>
        <taxon>Pseudomonadati</taxon>
        <taxon>Pseudomonadota</taxon>
        <taxon>Alphaproteobacteria</taxon>
        <taxon>Hyphomicrobiales</taxon>
        <taxon>Rhizobiaceae</taxon>
        <taxon>Rhizobium/Agrobacterium group</taxon>
        <taxon>Neorhizobium</taxon>
    </lineage>
</organism>
<feature type="transmembrane region" description="Helical" evidence="6">
    <location>
        <begin position="236"/>
        <end position="258"/>
    </location>
</feature>
<dbReference type="InterPro" id="IPR037185">
    <property type="entry name" value="EmrE-like"/>
</dbReference>
<dbReference type="PANTHER" id="PTHR22911:SF6">
    <property type="entry name" value="SOLUTE CARRIER FAMILY 35 MEMBER G1"/>
    <property type="match status" value="1"/>
</dbReference>
<comment type="subcellular location">
    <subcellularLocation>
        <location evidence="1">Membrane</location>
        <topology evidence="1">Multi-pass membrane protein</topology>
    </subcellularLocation>
</comment>
<feature type="transmembrane region" description="Helical" evidence="6">
    <location>
        <begin position="175"/>
        <end position="199"/>
    </location>
</feature>
<evidence type="ECO:0000256" key="4">
    <source>
        <dbReference type="ARBA" id="ARBA00022989"/>
    </source>
</evidence>
<feature type="transmembrane region" description="Helical" evidence="6">
    <location>
        <begin position="95"/>
        <end position="116"/>
    </location>
</feature>